<organism evidence="1 2">
    <name type="scientific">Allacma fusca</name>
    <dbReference type="NCBI Taxonomy" id="39272"/>
    <lineage>
        <taxon>Eukaryota</taxon>
        <taxon>Metazoa</taxon>
        <taxon>Ecdysozoa</taxon>
        <taxon>Arthropoda</taxon>
        <taxon>Hexapoda</taxon>
        <taxon>Collembola</taxon>
        <taxon>Symphypleona</taxon>
        <taxon>Sminthuridae</taxon>
        <taxon>Allacma</taxon>
    </lineage>
</organism>
<reference evidence="1" key="1">
    <citation type="submission" date="2021-06" db="EMBL/GenBank/DDBJ databases">
        <authorList>
            <person name="Hodson N. C."/>
            <person name="Mongue J. A."/>
            <person name="Jaron S. K."/>
        </authorList>
    </citation>
    <scope>NUCLEOTIDE SEQUENCE</scope>
</reference>
<keyword evidence="2" id="KW-1185">Reference proteome</keyword>
<dbReference type="AlphaFoldDB" id="A0A8J2NQH4"/>
<evidence type="ECO:0000313" key="2">
    <source>
        <dbReference type="Proteomes" id="UP000708208"/>
    </source>
</evidence>
<protein>
    <submittedName>
        <fullName evidence="1">Uncharacterized protein</fullName>
    </submittedName>
</protein>
<accession>A0A8J2NQH4</accession>
<name>A0A8J2NQH4_9HEXA</name>
<sequence length="28" mass="3328">MPFNLRKVEAEMSSLSNWDERLNKTAEM</sequence>
<comment type="caution">
    <text evidence="1">The sequence shown here is derived from an EMBL/GenBank/DDBJ whole genome shotgun (WGS) entry which is preliminary data.</text>
</comment>
<dbReference type="Proteomes" id="UP000708208">
    <property type="component" value="Unassembled WGS sequence"/>
</dbReference>
<evidence type="ECO:0000313" key="1">
    <source>
        <dbReference type="EMBL" id="CAG7646272.1"/>
    </source>
</evidence>
<dbReference type="EMBL" id="CAJVCH010002871">
    <property type="protein sequence ID" value="CAG7646272.1"/>
    <property type="molecule type" value="Genomic_DNA"/>
</dbReference>
<gene>
    <name evidence="1" type="ORF">AFUS01_LOCUS576</name>
</gene>
<proteinExistence type="predicted"/>
<feature type="non-terminal residue" evidence="1">
    <location>
        <position position="1"/>
    </location>
</feature>